<protein>
    <submittedName>
        <fullName evidence="1">DUF1059 domain-containing protein</fullName>
    </submittedName>
</protein>
<name>A0A099DAN6_9ACTN</name>
<dbReference type="KEGG" id="aey:CDG81_01180"/>
<dbReference type="EMBL" id="CP022752">
    <property type="protein sequence ID" value="ASU77156.1"/>
    <property type="molecule type" value="Genomic_DNA"/>
</dbReference>
<proteinExistence type="predicted"/>
<evidence type="ECO:0000313" key="3">
    <source>
        <dbReference type="Proteomes" id="UP000029737"/>
    </source>
</evidence>
<dbReference type="AlphaFoldDB" id="A0A099DAN6"/>
<reference evidence="2 3" key="1">
    <citation type="journal article" date="2014" name="PLoS ONE">
        <title>Identification and Characterization of a New Erythromycin Biosynthetic Gene Cluster in Actinopolyspora erythraea YIM90600, a Novel Erythronolide-Producing Halophilic Actinomycete Isolated from Salt Field.</title>
        <authorList>
            <person name="Chen D."/>
            <person name="Feng J."/>
            <person name="Huang L."/>
            <person name="Zhang Q."/>
            <person name="Wu J."/>
            <person name="Zhu X."/>
            <person name="Duan Y."/>
            <person name="Xu Z."/>
        </authorList>
    </citation>
    <scope>NUCLEOTIDE SEQUENCE [LARGE SCALE GENOMIC DNA]</scope>
    <source>
        <strain evidence="2 3">YIM90600</strain>
    </source>
</reference>
<dbReference type="eggNOG" id="ENOG5032YPX">
    <property type="taxonomic scope" value="Bacteria"/>
</dbReference>
<evidence type="ECO:0000313" key="4">
    <source>
        <dbReference type="Proteomes" id="UP000215043"/>
    </source>
</evidence>
<reference evidence="1 4" key="2">
    <citation type="submission" date="2017-08" db="EMBL/GenBank/DDBJ databases">
        <title>The complete genome sequence of moderately halophilic actinomycete Actinopolyspora erythraea YIM 90600, the producer of novel erythromycin, novel actinopolysporins A-C and tubercidin.</title>
        <authorList>
            <person name="Yin M."/>
            <person name="Tang S."/>
        </authorList>
    </citation>
    <scope>NUCLEOTIDE SEQUENCE [LARGE SCALE GENOMIC DNA]</scope>
    <source>
        <strain evidence="1 4">YIM 90600</strain>
    </source>
</reference>
<sequence length="66" mass="7358">MVRKIADCRETPSVMNCTLTITGEEHEVVRAAAEHAVSVHGHEDTEQLREMIRHSLKDERSSTATG</sequence>
<keyword evidence="3" id="KW-1185">Reference proteome</keyword>
<evidence type="ECO:0000313" key="1">
    <source>
        <dbReference type="EMBL" id="ASU77156.1"/>
    </source>
</evidence>
<dbReference type="Pfam" id="PF06348">
    <property type="entry name" value="DUF1059"/>
    <property type="match status" value="1"/>
</dbReference>
<dbReference type="EMBL" id="JPMV01000001">
    <property type="protein sequence ID" value="KGI83149.1"/>
    <property type="molecule type" value="Genomic_DNA"/>
</dbReference>
<dbReference type="InterPro" id="IPR009409">
    <property type="entry name" value="DUF1059"/>
</dbReference>
<organism evidence="1 4">
    <name type="scientific">Actinopolyspora erythraea</name>
    <dbReference type="NCBI Taxonomy" id="414996"/>
    <lineage>
        <taxon>Bacteria</taxon>
        <taxon>Bacillati</taxon>
        <taxon>Actinomycetota</taxon>
        <taxon>Actinomycetes</taxon>
        <taxon>Actinopolysporales</taxon>
        <taxon>Actinopolysporaceae</taxon>
        <taxon>Actinopolyspora</taxon>
    </lineage>
</organism>
<dbReference type="Proteomes" id="UP000029737">
    <property type="component" value="Unassembled WGS sequence"/>
</dbReference>
<dbReference type="RefSeq" id="WP_043569369.1">
    <property type="nucleotide sequence ID" value="NZ_CP022752.1"/>
</dbReference>
<accession>A0A099DAN6</accession>
<gene>
    <name evidence="1" type="ORF">CDG81_01180</name>
    <name evidence="2" type="ORF">IL38_00490</name>
</gene>
<dbReference type="Proteomes" id="UP000215043">
    <property type="component" value="Chromosome"/>
</dbReference>
<evidence type="ECO:0000313" key="2">
    <source>
        <dbReference type="EMBL" id="KGI83149.1"/>
    </source>
</evidence>
<dbReference type="HOGENOM" id="CLU_188872_0_0_11"/>